<dbReference type="EMBL" id="MGJL01000009">
    <property type="protein sequence ID" value="OGN08231.1"/>
    <property type="molecule type" value="Genomic_DNA"/>
</dbReference>
<protein>
    <recommendedName>
        <fullName evidence="5">Glycoside hydrolase family 5 domain-containing protein</fullName>
    </recommendedName>
</protein>
<keyword evidence="1" id="KW-0378">Hydrolase</keyword>
<dbReference type="AlphaFoldDB" id="A0A1F8F524"/>
<evidence type="ECO:0000256" key="1">
    <source>
        <dbReference type="ARBA" id="ARBA00022801"/>
    </source>
</evidence>
<evidence type="ECO:0000256" key="3">
    <source>
        <dbReference type="SAM" id="MobiDB-lite"/>
    </source>
</evidence>
<dbReference type="InterPro" id="IPR001547">
    <property type="entry name" value="Glyco_hydro_5"/>
</dbReference>
<dbReference type="Proteomes" id="UP000178023">
    <property type="component" value="Unassembled WGS sequence"/>
</dbReference>
<dbReference type="Gene3D" id="3.20.20.80">
    <property type="entry name" value="Glycosidases"/>
    <property type="match status" value="1"/>
</dbReference>
<evidence type="ECO:0000259" key="5">
    <source>
        <dbReference type="Pfam" id="PF00150"/>
    </source>
</evidence>
<evidence type="ECO:0000256" key="4">
    <source>
        <dbReference type="SAM" id="Phobius"/>
    </source>
</evidence>
<proteinExistence type="predicted"/>
<evidence type="ECO:0000313" key="7">
    <source>
        <dbReference type="Proteomes" id="UP000178023"/>
    </source>
</evidence>
<keyword evidence="4" id="KW-1133">Transmembrane helix</keyword>
<gene>
    <name evidence="6" type="ORF">A2750_01280</name>
</gene>
<keyword evidence="2" id="KW-0326">Glycosidase</keyword>
<dbReference type="SUPFAM" id="SSF51445">
    <property type="entry name" value="(Trans)glycosidases"/>
    <property type="match status" value="1"/>
</dbReference>
<feature type="transmembrane region" description="Helical" evidence="4">
    <location>
        <begin position="635"/>
        <end position="662"/>
    </location>
</feature>
<organism evidence="6 7">
    <name type="scientific">Candidatus Yanofskybacteria bacterium RIFCSPHIGHO2_01_FULL_45_42</name>
    <dbReference type="NCBI Taxonomy" id="1802671"/>
    <lineage>
        <taxon>Bacteria</taxon>
        <taxon>Candidatus Yanofskyibacteriota</taxon>
    </lineage>
</organism>
<dbReference type="Pfam" id="PF18895">
    <property type="entry name" value="T4SS_pilin"/>
    <property type="match status" value="1"/>
</dbReference>
<evidence type="ECO:0000256" key="2">
    <source>
        <dbReference type="ARBA" id="ARBA00023295"/>
    </source>
</evidence>
<feature type="region of interest" description="Disordered" evidence="3">
    <location>
        <begin position="777"/>
        <end position="796"/>
    </location>
</feature>
<evidence type="ECO:0000313" key="6">
    <source>
        <dbReference type="EMBL" id="OGN08231.1"/>
    </source>
</evidence>
<feature type="region of interest" description="Disordered" evidence="3">
    <location>
        <begin position="338"/>
        <end position="359"/>
    </location>
</feature>
<name>A0A1F8F524_9BACT</name>
<dbReference type="GO" id="GO:0004553">
    <property type="term" value="F:hydrolase activity, hydrolyzing O-glycosyl compounds"/>
    <property type="evidence" value="ECO:0007669"/>
    <property type="project" value="InterPro"/>
</dbReference>
<feature type="domain" description="Glycoside hydrolase family 5" evidence="5">
    <location>
        <begin position="56"/>
        <end position="186"/>
    </location>
</feature>
<comment type="caution">
    <text evidence="6">The sequence shown here is derived from an EMBL/GenBank/DDBJ whole genome shotgun (WGS) entry which is preliminary data.</text>
</comment>
<keyword evidence="4" id="KW-0472">Membrane</keyword>
<reference evidence="6 7" key="1">
    <citation type="journal article" date="2016" name="Nat. Commun.">
        <title>Thousands of microbial genomes shed light on interconnected biogeochemical processes in an aquifer system.</title>
        <authorList>
            <person name="Anantharaman K."/>
            <person name="Brown C.T."/>
            <person name="Hug L.A."/>
            <person name="Sharon I."/>
            <person name="Castelle C.J."/>
            <person name="Probst A.J."/>
            <person name="Thomas B.C."/>
            <person name="Singh A."/>
            <person name="Wilkins M.J."/>
            <person name="Karaoz U."/>
            <person name="Brodie E.L."/>
            <person name="Williams K.H."/>
            <person name="Hubbard S.S."/>
            <person name="Banfield J.F."/>
        </authorList>
    </citation>
    <scope>NUCLEOTIDE SEQUENCE [LARGE SCALE GENOMIC DNA]</scope>
</reference>
<dbReference type="InterPro" id="IPR017853">
    <property type="entry name" value="GH"/>
</dbReference>
<dbReference type="Pfam" id="PF00150">
    <property type="entry name" value="Cellulase"/>
    <property type="match status" value="1"/>
</dbReference>
<keyword evidence="4" id="KW-0812">Transmembrane</keyword>
<feature type="transmembrane region" description="Helical" evidence="4">
    <location>
        <begin position="674"/>
        <end position="692"/>
    </location>
</feature>
<dbReference type="InterPro" id="IPR043993">
    <property type="entry name" value="T4SS_pilin"/>
</dbReference>
<dbReference type="GO" id="GO:0000272">
    <property type="term" value="P:polysaccharide catabolic process"/>
    <property type="evidence" value="ECO:0007669"/>
    <property type="project" value="InterPro"/>
</dbReference>
<sequence length="796" mass="84975">MNQTANLKVKIFLLPFLVLLLFFGFAAEGRAANGIMGRSFMLGVSYFDGMSADSGDLNADLVKLKNEGFEAIRVWATWVHFTGSQFVDVFDANGGINDAGLANLKQVITAAKNNGMIVDVTFCYCDETPLRADNAYIDGVIATADALKNYNNIFFDINNEGNHANVRSGNNSVPNLTAIQLKKIRDGIETVNPTLPVTVSWDEDAADAYRAVNTDFITTHAPSRTGDSQWANETDDTFNAISADAGPGAAVLFDEPNRCGGEPPSFPRAGKMECQNLSEANIFIDAAKNAKSAGAAGWFLHNWASYDLRGQSMFDNFNNVEEKIIEDAEEELNNVQWGGNEEDEEEPPPDESGGGDNFCGAGWRTLGDSLTPGSAGPCEVGPSREDCVNMPTMDERQRCMSRQVGELEFRCGEQALECWIFPFGVGDSKISGIERECNGSQYATTTLDGGESQSLGDVPGTIGVRGPANKARATLCEKCPDDDPDCGTTEEPAQTYKVCKQNTCTVQLEAPAEGEATCDDIPENAPCEAQQAHNYCDSTGQCRVGFSNEAQESDCNACLSSVSDDCKALDTDTNNEWSADECAAEGAKDQCPTLCSGYGTDSPQIGPGSGPDFTESPPLPALPPAANIGQLISRLFTWSLSIVGAAVFLMIFFAGVLRITAAGNPQKIKQSTEYIKNAISGAILLFSAYIILNTINPDLVKQEGTLFPGLQNPDGTTTTTTTTLSGLGKKCGPNGECPNPEQMVCGSNEICIRNDSNLENEPCLDPSDCAEDLECSSSGTTPGKCQPISIAPPGQE</sequence>
<accession>A0A1F8F524</accession>
<feature type="compositionally biased region" description="Acidic residues" evidence="3">
    <location>
        <begin position="340"/>
        <end position="349"/>
    </location>
</feature>